<protein>
    <submittedName>
        <fullName evidence="4">Uncharacterized protein</fullName>
    </submittedName>
</protein>
<feature type="transmembrane region" description="Helical" evidence="2">
    <location>
        <begin position="201"/>
        <end position="222"/>
    </location>
</feature>
<dbReference type="EMBL" id="BPWL01000010">
    <property type="protein sequence ID" value="GJJ15085.1"/>
    <property type="molecule type" value="Genomic_DNA"/>
</dbReference>
<feature type="chain" id="PRO_5043416712" evidence="3">
    <location>
        <begin position="31"/>
        <end position="327"/>
    </location>
</feature>
<name>A0AAV5AT50_9AGAM</name>
<feature type="signal peptide" evidence="3">
    <location>
        <begin position="1"/>
        <end position="30"/>
    </location>
</feature>
<evidence type="ECO:0000256" key="1">
    <source>
        <dbReference type="SAM" id="MobiDB-lite"/>
    </source>
</evidence>
<comment type="caution">
    <text evidence="4">The sequence shown here is derived from an EMBL/GenBank/DDBJ whole genome shotgun (WGS) entry which is preliminary data.</text>
</comment>
<feature type="region of interest" description="Disordered" evidence="1">
    <location>
        <begin position="305"/>
        <end position="327"/>
    </location>
</feature>
<evidence type="ECO:0000256" key="3">
    <source>
        <dbReference type="SAM" id="SignalP"/>
    </source>
</evidence>
<sequence>MPYVSSGLLLFLNSLWVILTFWLLADGIQAAFVNITIDDHDSRIIYSDDWVQSFGKDYFNETISLSKTKGTNASYTFNGTQIYVFGTKFESEPLSNPMISIYRIDNGSAIQSYVNVGSNNSVLHQQLLFSSESLSPAEHVLEITNVNNTSGFWLDFLVVTTISSNESSTTTTTTTMPDQNSETLITFAVVDSPKFITLSSIIGLSFGGLAFAMIAVFGVLYYKSCRPSPRRNNPQSQSFRLYSINNTGTTNTLEAMVMGLPKLPSGRTTRQKKNSGEDRSVLYICFILKSSAACGTLKRPIQTQRRSALSVTGSATGNSDDRFDGKL</sequence>
<evidence type="ECO:0000313" key="5">
    <source>
        <dbReference type="Proteomes" id="UP001050691"/>
    </source>
</evidence>
<keyword evidence="2" id="KW-1133">Transmembrane helix</keyword>
<reference evidence="4" key="1">
    <citation type="submission" date="2021-10" db="EMBL/GenBank/DDBJ databases">
        <title>De novo Genome Assembly of Clathrus columnatus (Basidiomycota, Fungi) Using Illumina and Nanopore Sequence Data.</title>
        <authorList>
            <person name="Ogiso-Tanaka E."/>
            <person name="Itagaki H."/>
            <person name="Hosoya T."/>
            <person name="Hosaka K."/>
        </authorList>
    </citation>
    <scope>NUCLEOTIDE SEQUENCE</scope>
    <source>
        <strain evidence="4">MO-923</strain>
    </source>
</reference>
<gene>
    <name evidence="4" type="ORF">Clacol_009360</name>
</gene>
<dbReference type="Gene3D" id="2.60.120.260">
    <property type="entry name" value="Galactose-binding domain-like"/>
    <property type="match status" value="1"/>
</dbReference>
<keyword evidence="5" id="KW-1185">Reference proteome</keyword>
<proteinExistence type="predicted"/>
<evidence type="ECO:0000313" key="4">
    <source>
        <dbReference type="EMBL" id="GJJ15085.1"/>
    </source>
</evidence>
<feature type="compositionally biased region" description="Polar residues" evidence="1">
    <location>
        <begin position="305"/>
        <end position="318"/>
    </location>
</feature>
<dbReference type="AlphaFoldDB" id="A0AAV5AT50"/>
<keyword evidence="2" id="KW-0472">Membrane</keyword>
<dbReference type="Proteomes" id="UP001050691">
    <property type="component" value="Unassembled WGS sequence"/>
</dbReference>
<accession>A0AAV5AT50</accession>
<organism evidence="4 5">
    <name type="scientific">Clathrus columnatus</name>
    <dbReference type="NCBI Taxonomy" id="1419009"/>
    <lineage>
        <taxon>Eukaryota</taxon>
        <taxon>Fungi</taxon>
        <taxon>Dikarya</taxon>
        <taxon>Basidiomycota</taxon>
        <taxon>Agaricomycotina</taxon>
        <taxon>Agaricomycetes</taxon>
        <taxon>Phallomycetidae</taxon>
        <taxon>Phallales</taxon>
        <taxon>Clathraceae</taxon>
        <taxon>Clathrus</taxon>
    </lineage>
</organism>
<evidence type="ECO:0000256" key="2">
    <source>
        <dbReference type="SAM" id="Phobius"/>
    </source>
</evidence>
<keyword evidence="3" id="KW-0732">Signal</keyword>
<keyword evidence="2" id="KW-0812">Transmembrane</keyword>